<comment type="caution">
    <text evidence="14">The sequence shown here is derived from an EMBL/GenBank/DDBJ whole genome shotgun (WGS) entry which is preliminary data.</text>
</comment>
<keyword evidence="14" id="KW-0328">Glycosyltransferase</keyword>
<accession>A0A4S3B2A4</accession>
<reference evidence="14 15" key="1">
    <citation type="submission" date="2019-01" db="EMBL/GenBank/DDBJ databases">
        <title>Vagococcus silagei sp. nov. isolated from brewer's grain.</title>
        <authorList>
            <person name="Guu J.-R."/>
        </authorList>
    </citation>
    <scope>NUCLEOTIDE SEQUENCE [LARGE SCALE GENOMIC DNA]</scope>
    <source>
        <strain evidence="14 15">2B-2</strain>
    </source>
</reference>
<evidence type="ECO:0000313" key="14">
    <source>
        <dbReference type="EMBL" id="THB60528.1"/>
    </source>
</evidence>
<evidence type="ECO:0000256" key="5">
    <source>
        <dbReference type="ARBA" id="ARBA00022679"/>
    </source>
</evidence>
<dbReference type="FunFam" id="2.40.10.240:FF:000002">
    <property type="entry name" value="S-adenosylmethionine:tRNA ribosyltransferase-isomerase"/>
    <property type="match status" value="1"/>
</dbReference>
<evidence type="ECO:0000256" key="9">
    <source>
        <dbReference type="ARBA" id="ARBA00061210"/>
    </source>
</evidence>
<dbReference type="AlphaFoldDB" id="A0A4S3B2A4"/>
<keyword evidence="6 13" id="KW-0949">S-adenosyl-L-methionine</keyword>
<evidence type="ECO:0000313" key="15">
    <source>
        <dbReference type="Proteomes" id="UP000310506"/>
    </source>
</evidence>
<keyword evidence="14" id="KW-0413">Isomerase</keyword>
<dbReference type="SUPFAM" id="SSF111337">
    <property type="entry name" value="QueA-like"/>
    <property type="match status" value="1"/>
</dbReference>
<evidence type="ECO:0000256" key="6">
    <source>
        <dbReference type="ARBA" id="ARBA00022691"/>
    </source>
</evidence>
<keyword evidence="15" id="KW-1185">Reference proteome</keyword>
<comment type="function">
    <text evidence="13">Transfers and isomerizes the ribose moiety from AdoMet to the 7-aminomethyl group of 7-deazaguanine (preQ1-tRNA) to give epoxyqueuosine (oQ-tRNA).</text>
</comment>
<gene>
    <name evidence="13 14" type="primary">queA</name>
    <name evidence="14" type="ORF">ESZ54_09905</name>
</gene>
<evidence type="ECO:0000256" key="13">
    <source>
        <dbReference type="HAMAP-Rule" id="MF_00113"/>
    </source>
</evidence>
<evidence type="ECO:0000256" key="1">
    <source>
        <dbReference type="ARBA" id="ARBA00004496"/>
    </source>
</evidence>
<name>A0A4S3B2A4_9ENTE</name>
<dbReference type="PANTHER" id="PTHR30307">
    <property type="entry name" value="S-ADENOSYLMETHIONINE:TRNA RIBOSYLTRANSFERASE-ISOMERASE"/>
    <property type="match status" value="1"/>
</dbReference>
<dbReference type="InterPro" id="IPR003699">
    <property type="entry name" value="QueA"/>
</dbReference>
<dbReference type="UniPathway" id="UPA00392"/>
<dbReference type="NCBIfam" id="TIGR00113">
    <property type="entry name" value="queA"/>
    <property type="match status" value="1"/>
</dbReference>
<dbReference type="EMBL" id="SDGV01000022">
    <property type="protein sequence ID" value="THB60528.1"/>
    <property type="molecule type" value="Genomic_DNA"/>
</dbReference>
<evidence type="ECO:0000256" key="4">
    <source>
        <dbReference type="ARBA" id="ARBA00022490"/>
    </source>
</evidence>
<dbReference type="PANTHER" id="PTHR30307:SF0">
    <property type="entry name" value="S-ADENOSYLMETHIONINE:TRNA RIBOSYLTRANSFERASE-ISOMERASE"/>
    <property type="match status" value="1"/>
</dbReference>
<evidence type="ECO:0000256" key="10">
    <source>
        <dbReference type="ARBA" id="ARBA00066503"/>
    </source>
</evidence>
<dbReference type="InterPro" id="IPR036100">
    <property type="entry name" value="QueA_sf"/>
</dbReference>
<dbReference type="RefSeq" id="WP_136137519.1">
    <property type="nucleotide sequence ID" value="NZ_SDGV01000022.1"/>
</dbReference>
<evidence type="ECO:0000256" key="8">
    <source>
        <dbReference type="ARBA" id="ARBA00052751"/>
    </source>
</evidence>
<evidence type="ECO:0000256" key="3">
    <source>
        <dbReference type="ARBA" id="ARBA00011245"/>
    </source>
</evidence>
<comment type="similarity">
    <text evidence="9 13">Belongs to the QueA family.</text>
</comment>
<evidence type="ECO:0000256" key="2">
    <source>
        <dbReference type="ARBA" id="ARBA00004691"/>
    </source>
</evidence>
<dbReference type="NCBIfam" id="NF001140">
    <property type="entry name" value="PRK00147.1"/>
    <property type="match status" value="1"/>
</dbReference>
<keyword evidence="5 13" id="KW-0808">Transferase</keyword>
<evidence type="ECO:0000256" key="11">
    <source>
        <dbReference type="ARBA" id="ARBA00069325"/>
    </source>
</evidence>
<evidence type="ECO:0000256" key="12">
    <source>
        <dbReference type="ARBA" id="ARBA00076160"/>
    </source>
</evidence>
<keyword evidence="4 13" id="KW-0963">Cytoplasm</keyword>
<comment type="catalytic activity">
    <reaction evidence="8 13">
        <text>7-aminomethyl-7-carbaguanosine(34) in tRNA + S-adenosyl-L-methionine = epoxyqueuosine(34) in tRNA + adenine + L-methionine + 2 H(+)</text>
        <dbReference type="Rhea" id="RHEA:32155"/>
        <dbReference type="Rhea" id="RHEA-COMP:10342"/>
        <dbReference type="Rhea" id="RHEA-COMP:18582"/>
        <dbReference type="ChEBI" id="CHEBI:15378"/>
        <dbReference type="ChEBI" id="CHEBI:16708"/>
        <dbReference type="ChEBI" id="CHEBI:57844"/>
        <dbReference type="ChEBI" id="CHEBI:59789"/>
        <dbReference type="ChEBI" id="CHEBI:82833"/>
        <dbReference type="ChEBI" id="CHEBI:194443"/>
        <dbReference type="EC" id="2.4.99.17"/>
    </reaction>
</comment>
<dbReference type="GO" id="GO:0008616">
    <property type="term" value="P:tRNA queuosine(34) biosynthetic process"/>
    <property type="evidence" value="ECO:0007669"/>
    <property type="project" value="UniProtKB-UniRule"/>
</dbReference>
<comment type="pathway">
    <text evidence="2 13">tRNA modification; tRNA-queuosine biosynthesis.</text>
</comment>
<dbReference type="Gene3D" id="3.40.1780.10">
    <property type="entry name" value="QueA-like"/>
    <property type="match status" value="1"/>
</dbReference>
<dbReference type="GO" id="GO:0051075">
    <property type="term" value="F:S-adenosylmethionine:tRNA ribosyltransferase-isomerase activity"/>
    <property type="evidence" value="ECO:0007669"/>
    <property type="project" value="UniProtKB-EC"/>
</dbReference>
<comment type="subcellular location">
    <subcellularLocation>
        <location evidence="1 13">Cytoplasm</location>
    </subcellularLocation>
</comment>
<dbReference type="EC" id="2.4.99.17" evidence="10 13"/>
<dbReference type="HAMAP" id="MF_00113">
    <property type="entry name" value="QueA"/>
    <property type="match status" value="1"/>
</dbReference>
<dbReference type="InterPro" id="IPR042118">
    <property type="entry name" value="QueA_dom1"/>
</dbReference>
<dbReference type="InterPro" id="IPR042119">
    <property type="entry name" value="QueA_dom2"/>
</dbReference>
<organism evidence="14 15">
    <name type="scientific">Vagococcus silagei</name>
    <dbReference type="NCBI Taxonomy" id="2508885"/>
    <lineage>
        <taxon>Bacteria</taxon>
        <taxon>Bacillati</taxon>
        <taxon>Bacillota</taxon>
        <taxon>Bacilli</taxon>
        <taxon>Lactobacillales</taxon>
        <taxon>Enterococcaceae</taxon>
        <taxon>Vagococcus</taxon>
    </lineage>
</organism>
<dbReference type="OrthoDB" id="9805933at2"/>
<dbReference type="Proteomes" id="UP000310506">
    <property type="component" value="Unassembled WGS sequence"/>
</dbReference>
<evidence type="ECO:0000256" key="7">
    <source>
        <dbReference type="ARBA" id="ARBA00022785"/>
    </source>
</evidence>
<dbReference type="FunFam" id="3.40.1780.10:FF:000001">
    <property type="entry name" value="S-adenosylmethionine:tRNA ribosyltransferase-isomerase"/>
    <property type="match status" value="1"/>
</dbReference>
<protein>
    <recommendedName>
        <fullName evidence="11 13">S-adenosylmethionine:tRNA ribosyltransferase-isomerase</fullName>
        <ecNumber evidence="10 13">2.4.99.17</ecNumber>
    </recommendedName>
    <alternativeName>
        <fullName evidence="12 13">Queuosine biosynthesis protein QueA</fullName>
    </alternativeName>
</protein>
<sequence>MTLSTSDFDFDLPEELIAQTPLKERATSRLLILDKETGQTEDKYFFDIIDELHEGDALVMNNTRVLPARLHGEKPETGGHLEVLLLTNTEGDRWETLVKPAKRAKIGTEISFGDGRLKATVVEELEHGGRMIDFSYEGVFLEILESLGEMPLPPYIKETLQDNERYQTVYAKENGSAAAPTAGLHFTNELLEKIQAKGVKLVYLTLHVGLGTFRPVSVDDVDNHEMHSEFYELSEESAAKLRAIKAAGGRIVAVGTTSIRTLETIGTKFSGDIQADSGWTDIFIKPGYEFTLVDAFSTNFHLPKSTLIMLVSAFAGKDNVLNAYQHAVDEKYRFFSFGDAMFVK</sequence>
<dbReference type="Gene3D" id="2.40.10.240">
    <property type="entry name" value="QueA-like"/>
    <property type="match status" value="1"/>
</dbReference>
<proteinExistence type="inferred from homology"/>
<comment type="subunit">
    <text evidence="3 13">Monomer.</text>
</comment>
<keyword evidence="7 13" id="KW-0671">Queuosine biosynthesis</keyword>
<dbReference type="Pfam" id="PF02547">
    <property type="entry name" value="Queuosine_synth"/>
    <property type="match status" value="1"/>
</dbReference>
<dbReference type="GO" id="GO:0005737">
    <property type="term" value="C:cytoplasm"/>
    <property type="evidence" value="ECO:0007669"/>
    <property type="project" value="UniProtKB-SubCell"/>
</dbReference>